<dbReference type="EMBL" id="JBJXCW010000006">
    <property type="protein sequence ID" value="MFN0297427.1"/>
    <property type="molecule type" value="Genomic_DNA"/>
</dbReference>
<organism evidence="1 2">
    <name type="scientific">Acinetobacter albensis</name>
    <dbReference type="NCBI Taxonomy" id="1673609"/>
    <lineage>
        <taxon>Bacteria</taxon>
        <taxon>Pseudomonadati</taxon>
        <taxon>Pseudomonadota</taxon>
        <taxon>Gammaproteobacteria</taxon>
        <taxon>Moraxellales</taxon>
        <taxon>Moraxellaceae</taxon>
        <taxon>Acinetobacter</taxon>
    </lineage>
</organism>
<dbReference type="RefSeq" id="WP_409140122.1">
    <property type="nucleotide sequence ID" value="NZ_JBJXCW010000006.1"/>
</dbReference>
<reference evidence="1 2" key="1">
    <citation type="submission" date="2024-12" db="EMBL/GenBank/DDBJ databases">
        <title>C001-4G Acinetobacter sp. assembled genome.</title>
        <authorList>
            <person name="D'Arcy K."/>
            <person name="Kingdon A.D.H."/>
            <person name="Breen A."/>
            <person name="Mckeown C."/>
            <person name="Allman E."/>
            <person name="Sharma P."/>
            <person name="Mcleman A."/>
            <person name="Roberts A.P."/>
        </authorList>
    </citation>
    <scope>NUCLEOTIDE SEQUENCE [LARGE SCALE GENOMIC DNA]</scope>
    <source>
        <strain evidence="1 2">C1-4G</strain>
    </source>
</reference>
<name>A0ABW9JU73_9GAMM</name>
<gene>
    <name evidence="1" type="ORF">ACKVE0_07790</name>
</gene>
<evidence type="ECO:0000313" key="1">
    <source>
        <dbReference type="EMBL" id="MFN0297427.1"/>
    </source>
</evidence>
<sequence>MCNGPQLLISAEVVNGRLIATIQAGAVYHDTGIVNDNNLFISFRSPEDLPAFIQESLLVLGR</sequence>
<keyword evidence="2" id="KW-1185">Reference proteome</keyword>
<dbReference type="Proteomes" id="UP001632339">
    <property type="component" value="Unassembled WGS sequence"/>
</dbReference>
<evidence type="ECO:0000313" key="2">
    <source>
        <dbReference type="Proteomes" id="UP001632339"/>
    </source>
</evidence>
<proteinExistence type="predicted"/>
<protein>
    <submittedName>
        <fullName evidence="1">Uncharacterized protein</fullName>
    </submittedName>
</protein>
<accession>A0ABW9JU73</accession>
<comment type="caution">
    <text evidence="1">The sequence shown here is derived from an EMBL/GenBank/DDBJ whole genome shotgun (WGS) entry which is preliminary data.</text>
</comment>